<evidence type="ECO:0000313" key="1">
    <source>
        <dbReference type="EMBL" id="KAH3837589.1"/>
    </source>
</evidence>
<name>A0A9D4KDS9_DREPO</name>
<organism evidence="1 2">
    <name type="scientific">Dreissena polymorpha</name>
    <name type="common">Zebra mussel</name>
    <name type="synonym">Mytilus polymorpha</name>
    <dbReference type="NCBI Taxonomy" id="45954"/>
    <lineage>
        <taxon>Eukaryota</taxon>
        <taxon>Metazoa</taxon>
        <taxon>Spiralia</taxon>
        <taxon>Lophotrochozoa</taxon>
        <taxon>Mollusca</taxon>
        <taxon>Bivalvia</taxon>
        <taxon>Autobranchia</taxon>
        <taxon>Heteroconchia</taxon>
        <taxon>Euheterodonta</taxon>
        <taxon>Imparidentia</taxon>
        <taxon>Neoheterodontei</taxon>
        <taxon>Myida</taxon>
        <taxon>Dreissenoidea</taxon>
        <taxon>Dreissenidae</taxon>
        <taxon>Dreissena</taxon>
    </lineage>
</organism>
<sequence>MSVVTTLTNIWRITSLIYSEKECTRNCMKKTVKDENCPRPGNCDGLMVAKMNKLVWDVMSPQTRSNEKKMQQIATSIVKAGIFLTKNYDDVSGQ</sequence>
<evidence type="ECO:0000313" key="2">
    <source>
        <dbReference type="Proteomes" id="UP000828390"/>
    </source>
</evidence>
<comment type="caution">
    <text evidence="1">The sequence shown here is derived from an EMBL/GenBank/DDBJ whole genome shotgun (WGS) entry which is preliminary data.</text>
</comment>
<proteinExistence type="predicted"/>
<dbReference type="AlphaFoldDB" id="A0A9D4KDS9"/>
<accession>A0A9D4KDS9</accession>
<gene>
    <name evidence="1" type="ORF">DPMN_110985</name>
</gene>
<reference evidence="1" key="1">
    <citation type="journal article" date="2019" name="bioRxiv">
        <title>The Genome of the Zebra Mussel, Dreissena polymorpha: A Resource for Invasive Species Research.</title>
        <authorList>
            <person name="McCartney M.A."/>
            <person name="Auch B."/>
            <person name="Kono T."/>
            <person name="Mallez S."/>
            <person name="Zhang Y."/>
            <person name="Obille A."/>
            <person name="Becker A."/>
            <person name="Abrahante J.E."/>
            <person name="Garbe J."/>
            <person name="Badalamenti J.P."/>
            <person name="Herman A."/>
            <person name="Mangelson H."/>
            <person name="Liachko I."/>
            <person name="Sullivan S."/>
            <person name="Sone E.D."/>
            <person name="Koren S."/>
            <person name="Silverstein K.A.T."/>
            <person name="Beckman K.B."/>
            <person name="Gohl D.M."/>
        </authorList>
    </citation>
    <scope>NUCLEOTIDE SEQUENCE</scope>
    <source>
        <strain evidence="1">Duluth1</strain>
        <tissue evidence="1">Whole animal</tissue>
    </source>
</reference>
<reference evidence="1" key="2">
    <citation type="submission" date="2020-11" db="EMBL/GenBank/DDBJ databases">
        <authorList>
            <person name="McCartney M.A."/>
            <person name="Auch B."/>
            <person name="Kono T."/>
            <person name="Mallez S."/>
            <person name="Becker A."/>
            <person name="Gohl D.M."/>
            <person name="Silverstein K.A.T."/>
            <person name="Koren S."/>
            <person name="Bechman K.B."/>
            <person name="Herman A."/>
            <person name="Abrahante J.E."/>
            <person name="Garbe J."/>
        </authorList>
    </citation>
    <scope>NUCLEOTIDE SEQUENCE</scope>
    <source>
        <strain evidence="1">Duluth1</strain>
        <tissue evidence="1">Whole animal</tissue>
    </source>
</reference>
<dbReference type="EMBL" id="JAIWYP010000004">
    <property type="protein sequence ID" value="KAH3837589.1"/>
    <property type="molecule type" value="Genomic_DNA"/>
</dbReference>
<dbReference type="Proteomes" id="UP000828390">
    <property type="component" value="Unassembled WGS sequence"/>
</dbReference>
<protein>
    <submittedName>
        <fullName evidence="1">Uncharacterized protein</fullName>
    </submittedName>
</protein>
<keyword evidence="2" id="KW-1185">Reference proteome</keyword>